<keyword evidence="2 6" id="KW-0645">Protease</keyword>
<feature type="domain" description="RDR1/2-like RRM" evidence="7">
    <location>
        <begin position="182"/>
        <end position="255"/>
    </location>
</feature>
<evidence type="ECO:0000256" key="1">
    <source>
        <dbReference type="ARBA" id="ARBA00009915"/>
    </source>
</evidence>
<evidence type="ECO:0000256" key="4">
    <source>
        <dbReference type="ARBA" id="ARBA00022801"/>
    </source>
</evidence>
<evidence type="ECO:0000256" key="5">
    <source>
        <dbReference type="ARBA" id="ARBA00023049"/>
    </source>
</evidence>
<name>A0ABR2Q623_9ROSI</name>
<dbReference type="SUPFAM" id="SSF54928">
    <property type="entry name" value="RNA-binding domain, RBD"/>
    <property type="match status" value="1"/>
</dbReference>
<evidence type="ECO:0000259" key="7">
    <source>
        <dbReference type="Pfam" id="PF26250"/>
    </source>
</evidence>
<dbReference type="PANTHER" id="PTHR21711:SF0">
    <property type="entry name" value="MITOCHONDRIAL INNER MEMBRANE PROTEASE ATP23 HOMOLOG"/>
    <property type="match status" value="1"/>
</dbReference>
<dbReference type="InterPro" id="IPR058763">
    <property type="entry name" value="RRM_RDR1/2-like"/>
</dbReference>
<organism evidence="8 9">
    <name type="scientific">Hibiscus sabdariffa</name>
    <name type="common">roselle</name>
    <dbReference type="NCBI Taxonomy" id="183260"/>
    <lineage>
        <taxon>Eukaryota</taxon>
        <taxon>Viridiplantae</taxon>
        <taxon>Streptophyta</taxon>
        <taxon>Embryophyta</taxon>
        <taxon>Tracheophyta</taxon>
        <taxon>Spermatophyta</taxon>
        <taxon>Magnoliopsida</taxon>
        <taxon>eudicotyledons</taxon>
        <taxon>Gunneridae</taxon>
        <taxon>Pentapetalae</taxon>
        <taxon>rosids</taxon>
        <taxon>malvids</taxon>
        <taxon>Malvales</taxon>
        <taxon>Malvaceae</taxon>
        <taxon>Malvoideae</taxon>
        <taxon>Hibiscus</taxon>
    </lineage>
</organism>
<dbReference type="PANTHER" id="PTHR21711">
    <property type="entry name" value="MITOCHONDRIAL INNER MEMBRANE PROTEASE"/>
    <property type="match status" value="1"/>
</dbReference>
<dbReference type="Gene3D" id="3.30.70.330">
    <property type="match status" value="1"/>
</dbReference>
<evidence type="ECO:0000313" key="9">
    <source>
        <dbReference type="Proteomes" id="UP001396334"/>
    </source>
</evidence>
<protein>
    <recommendedName>
        <fullName evidence="6">Mitochondrial inner membrane protease ATP23</fullName>
        <ecNumber evidence="6">3.4.24.-</ecNumber>
    </recommendedName>
</protein>
<reference evidence="8 9" key="1">
    <citation type="journal article" date="2024" name="G3 (Bethesda)">
        <title>Genome assembly of Hibiscus sabdariffa L. provides insights into metabolisms of medicinal natural products.</title>
        <authorList>
            <person name="Kim T."/>
        </authorList>
    </citation>
    <scope>NUCLEOTIDE SEQUENCE [LARGE SCALE GENOMIC DNA]</scope>
    <source>
        <strain evidence="8">TK-2024</strain>
        <tissue evidence="8">Old leaves</tissue>
    </source>
</reference>
<comment type="similarity">
    <text evidence="1 6">Belongs to the peptidase M76 family.</text>
</comment>
<dbReference type="InterPro" id="IPR035979">
    <property type="entry name" value="RBD_domain_sf"/>
</dbReference>
<dbReference type="Pfam" id="PF26250">
    <property type="entry name" value="RRM_RdRP1_2"/>
    <property type="match status" value="1"/>
</dbReference>
<keyword evidence="5 6" id="KW-0482">Metalloprotease</keyword>
<proteinExistence type="inferred from homology"/>
<dbReference type="Pfam" id="PF09768">
    <property type="entry name" value="Peptidase_M76"/>
    <property type="match status" value="1"/>
</dbReference>
<evidence type="ECO:0000256" key="3">
    <source>
        <dbReference type="ARBA" id="ARBA00022723"/>
    </source>
</evidence>
<keyword evidence="9" id="KW-1185">Reference proteome</keyword>
<sequence>MELKSNKKHEGFTIQECQDRIQRSLRTPMVKFLMEQMEKAGCKIGDNFIKAVNCKQMMSGGYIRGHEIMVCSNHMRSQDDVNQVVKHELIHAYDDCRAANLNWNNCAHQACTEIRAGHLSGDCHMKRELLRHLSGGGFMKIRGQEQECVRRRVMKSVTSNPFCPEKAAKGISFLWNVFSPDLKARDLLDLFESKLGTDTVFAIEISTDRNNWKSRGFGRVQFATLEAKSQALLLSHRDRLVFKSHSLQLSRTYDDIIPRPTIGSMTAFSMWVL</sequence>
<dbReference type="EC" id="3.4.24.-" evidence="6"/>
<evidence type="ECO:0000313" key="8">
    <source>
        <dbReference type="EMBL" id="KAK8996130.1"/>
    </source>
</evidence>
<evidence type="ECO:0000256" key="2">
    <source>
        <dbReference type="ARBA" id="ARBA00022670"/>
    </source>
</evidence>
<accession>A0ABR2Q623</accession>
<evidence type="ECO:0000256" key="6">
    <source>
        <dbReference type="RuleBase" id="RU364057"/>
    </source>
</evidence>
<dbReference type="Proteomes" id="UP001396334">
    <property type="component" value="Unassembled WGS sequence"/>
</dbReference>
<keyword evidence="4 6" id="KW-0378">Hydrolase</keyword>
<gene>
    <name evidence="8" type="ORF">V6N11_076378</name>
</gene>
<comment type="caution">
    <text evidence="8">The sequence shown here is derived from an EMBL/GenBank/DDBJ whole genome shotgun (WGS) entry which is preliminary data.</text>
</comment>
<dbReference type="InterPro" id="IPR012677">
    <property type="entry name" value="Nucleotide-bd_a/b_plait_sf"/>
</dbReference>
<keyword evidence="3 6" id="KW-0479">Metal-binding</keyword>
<dbReference type="EMBL" id="JBBPBN010000045">
    <property type="protein sequence ID" value="KAK8996130.1"/>
    <property type="molecule type" value="Genomic_DNA"/>
</dbReference>
<dbReference type="InterPro" id="IPR019165">
    <property type="entry name" value="Peptidase_M76_ATP23"/>
</dbReference>